<dbReference type="InterPro" id="IPR008920">
    <property type="entry name" value="TF_FadR/GntR_C"/>
</dbReference>
<dbReference type="PANTHER" id="PTHR43537:SF20">
    <property type="entry name" value="HTH-TYPE TRANSCRIPTIONAL REPRESSOR GLAR"/>
    <property type="match status" value="1"/>
</dbReference>
<protein>
    <submittedName>
        <fullName evidence="5">FCD domain-containing protein</fullName>
    </submittedName>
</protein>
<proteinExistence type="predicted"/>
<feature type="domain" description="HTH gntR-type" evidence="4">
    <location>
        <begin position="64"/>
        <end position="131"/>
    </location>
</feature>
<dbReference type="InterPro" id="IPR000524">
    <property type="entry name" value="Tscrpt_reg_HTH_GntR"/>
</dbReference>
<dbReference type="Pfam" id="PF00392">
    <property type="entry name" value="GntR"/>
    <property type="match status" value="1"/>
</dbReference>
<comment type="caution">
    <text evidence="5">The sequence shown here is derived from an EMBL/GenBank/DDBJ whole genome shotgun (WGS) entry which is preliminary data.</text>
</comment>
<dbReference type="SMART" id="SM00345">
    <property type="entry name" value="HTH_GNTR"/>
    <property type="match status" value="1"/>
</dbReference>
<dbReference type="GO" id="GO:0003677">
    <property type="term" value="F:DNA binding"/>
    <property type="evidence" value="ECO:0007669"/>
    <property type="project" value="UniProtKB-KW"/>
</dbReference>
<dbReference type="GO" id="GO:0003700">
    <property type="term" value="F:DNA-binding transcription factor activity"/>
    <property type="evidence" value="ECO:0007669"/>
    <property type="project" value="InterPro"/>
</dbReference>
<organism evidence="5 6">
    <name type="scientific">Sphingomonas gilva</name>
    <dbReference type="NCBI Taxonomy" id="2305907"/>
    <lineage>
        <taxon>Bacteria</taxon>
        <taxon>Pseudomonadati</taxon>
        <taxon>Pseudomonadota</taxon>
        <taxon>Alphaproteobacteria</taxon>
        <taxon>Sphingomonadales</taxon>
        <taxon>Sphingomonadaceae</taxon>
        <taxon>Sphingomonas</taxon>
    </lineage>
</organism>
<dbReference type="PROSITE" id="PS50949">
    <property type="entry name" value="HTH_GNTR"/>
    <property type="match status" value="1"/>
</dbReference>
<dbReference type="AlphaFoldDB" id="A0A396RTW2"/>
<keyword evidence="3" id="KW-0804">Transcription</keyword>
<dbReference type="InterPro" id="IPR036390">
    <property type="entry name" value="WH_DNA-bd_sf"/>
</dbReference>
<evidence type="ECO:0000313" key="6">
    <source>
        <dbReference type="Proteomes" id="UP000266693"/>
    </source>
</evidence>
<keyword evidence="1" id="KW-0805">Transcription regulation</keyword>
<keyword evidence="2" id="KW-0238">DNA-binding</keyword>
<dbReference type="InterPro" id="IPR011711">
    <property type="entry name" value="GntR_C"/>
</dbReference>
<evidence type="ECO:0000313" key="5">
    <source>
        <dbReference type="EMBL" id="RHW18852.1"/>
    </source>
</evidence>
<evidence type="ECO:0000256" key="3">
    <source>
        <dbReference type="ARBA" id="ARBA00023163"/>
    </source>
</evidence>
<dbReference type="OrthoDB" id="8680240at2"/>
<dbReference type="SMART" id="SM00895">
    <property type="entry name" value="FCD"/>
    <property type="match status" value="1"/>
</dbReference>
<name>A0A396RTW2_9SPHN</name>
<dbReference type="Gene3D" id="1.10.10.10">
    <property type="entry name" value="Winged helix-like DNA-binding domain superfamily/Winged helix DNA-binding domain"/>
    <property type="match status" value="1"/>
</dbReference>
<keyword evidence="6" id="KW-1185">Reference proteome</keyword>
<dbReference type="Pfam" id="PF07729">
    <property type="entry name" value="FCD"/>
    <property type="match status" value="1"/>
</dbReference>
<dbReference type="PANTHER" id="PTHR43537">
    <property type="entry name" value="TRANSCRIPTIONAL REGULATOR, GNTR FAMILY"/>
    <property type="match status" value="1"/>
</dbReference>
<sequence>MIESSPTGGGRFVRGYADIPAFRITSVWIRVRRSTAAETSVKNSIPSISTFAEPDVSGPFDPAQNPSKAAAFWLRRDIVRGVFEPWARLKVEHLVQFYGVGHSPVREAILLMSESGLVVHEHQKGYRVAPVSLADYDDVLAVYQRLYKLAIEMAMDLGDEGWEERVVVQLHRSSKAQVVAPAGDPEARERWQRAYWEFHSQLLSGCNSPLMMQMLGDIGFRLERYVNLFADPKHDAGSDLHAEHRAIVDALVARDKRRTIALIDEYFAANQPMRDTIVDKLKRGETKIVRRKPGRSMAR</sequence>
<evidence type="ECO:0000256" key="2">
    <source>
        <dbReference type="ARBA" id="ARBA00023125"/>
    </source>
</evidence>
<dbReference type="SUPFAM" id="SSF48008">
    <property type="entry name" value="GntR ligand-binding domain-like"/>
    <property type="match status" value="1"/>
</dbReference>
<evidence type="ECO:0000259" key="4">
    <source>
        <dbReference type="PROSITE" id="PS50949"/>
    </source>
</evidence>
<dbReference type="Gene3D" id="1.20.120.530">
    <property type="entry name" value="GntR ligand-binding domain-like"/>
    <property type="match status" value="1"/>
</dbReference>
<dbReference type="EMBL" id="QWLV01000001">
    <property type="protein sequence ID" value="RHW18852.1"/>
    <property type="molecule type" value="Genomic_DNA"/>
</dbReference>
<evidence type="ECO:0000256" key="1">
    <source>
        <dbReference type="ARBA" id="ARBA00023015"/>
    </source>
</evidence>
<gene>
    <name evidence="5" type="ORF">D1610_01510</name>
</gene>
<dbReference type="SUPFAM" id="SSF46785">
    <property type="entry name" value="Winged helix' DNA-binding domain"/>
    <property type="match status" value="1"/>
</dbReference>
<dbReference type="InterPro" id="IPR036388">
    <property type="entry name" value="WH-like_DNA-bd_sf"/>
</dbReference>
<reference evidence="5 6" key="1">
    <citation type="submission" date="2018-08" db="EMBL/GenBank/DDBJ databases">
        <title>The multiple taxonomic identification of Sphingomonas gilva.</title>
        <authorList>
            <person name="Zhu D."/>
            <person name="Zheng S."/>
        </authorList>
    </citation>
    <scope>NUCLEOTIDE SEQUENCE [LARGE SCALE GENOMIC DNA]</scope>
    <source>
        <strain evidence="5 6">ZDH117</strain>
    </source>
</reference>
<dbReference type="Proteomes" id="UP000266693">
    <property type="component" value="Unassembled WGS sequence"/>
</dbReference>
<accession>A0A396RTW2</accession>